<dbReference type="Gene3D" id="3.90.79.10">
    <property type="entry name" value="Nucleoside Triphosphate Pyrophosphohydrolase"/>
    <property type="match status" value="1"/>
</dbReference>
<dbReference type="InterPro" id="IPR015797">
    <property type="entry name" value="NUDIX_hydrolase-like_dom_sf"/>
</dbReference>
<keyword evidence="2" id="KW-1185">Reference proteome</keyword>
<gene>
    <name evidence="1" type="primary">nudF</name>
    <name evidence="1" type="ORF">TTHT_1388</name>
</gene>
<name>A0A7R6PY19_9BACT</name>
<dbReference type="Proteomes" id="UP000595564">
    <property type="component" value="Chromosome"/>
</dbReference>
<protein>
    <submittedName>
        <fullName evidence="1">ADP-ribose pyrophosphatase</fullName>
        <ecNumber evidence="1">3.6.1.13</ecNumber>
    </submittedName>
</protein>
<organism evidence="1 2">
    <name type="scientific">Thermotomaculum hydrothermale</name>
    <dbReference type="NCBI Taxonomy" id="981385"/>
    <lineage>
        <taxon>Bacteria</taxon>
        <taxon>Pseudomonadati</taxon>
        <taxon>Acidobacteriota</taxon>
        <taxon>Holophagae</taxon>
        <taxon>Thermotomaculales</taxon>
        <taxon>Thermotomaculaceae</taxon>
        <taxon>Thermotomaculum</taxon>
    </lineage>
</organism>
<evidence type="ECO:0000313" key="1">
    <source>
        <dbReference type="EMBL" id="BBB32900.1"/>
    </source>
</evidence>
<dbReference type="RefSeq" id="WP_201327202.1">
    <property type="nucleotide sequence ID" value="NZ_AP017470.1"/>
</dbReference>
<keyword evidence="1" id="KW-0378">Hydrolase</keyword>
<accession>A0A7R6PY19</accession>
<reference evidence="1 2" key="1">
    <citation type="journal article" date="2012" name="Extremophiles">
        <title>Thermotomaculum hydrothermale gen. nov., sp. nov., a novel heterotrophic thermophile within the phylum Acidobacteria from a deep-sea hydrothermal vent chimney in the Southern Okinawa Trough.</title>
        <authorList>
            <person name="Izumi H."/>
            <person name="Nunoura T."/>
            <person name="Miyazaki M."/>
            <person name="Mino S."/>
            <person name="Toki T."/>
            <person name="Takai K."/>
            <person name="Sako Y."/>
            <person name="Sawabe T."/>
            <person name="Nakagawa S."/>
        </authorList>
    </citation>
    <scope>NUCLEOTIDE SEQUENCE [LARGE SCALE GENOMIC DNA]</scope>
    <source>
        <strain evidence="1 2">AC55</strain>
    </source>
</reference>
<dbReference type="CDD" id="cd03424">
    <property type="entry name" value="NUDIX_ADPRase_Nudt5_UGPPase_Nudt14"/>
    <property type="match status" value="1"/>
</dbReference>
<proteinExistence type="predicted"/>
<sequence>MKEIKELKVLNHKICSQFENPFFVHHKYRLQNVYEDNSVSREYNIEFFDRKGYDCVAVIPFYRENENVYVGILKAFRPTIYFRKNYPLPLKDNRIYTFVYESVAGSLEEHDRGLEGVLNRAIEELKEEAGFIVSKDDVFSLGGSFFPSHGQSTEKIHLFAADISNAKKVEAMGDGSVNEELNQLVFFELYEIKDLCFKGIIEDPKIEIGVGRLERCLLTEKGM</sequence>
<dbReference type="KEGG" id="thyd:TTHT_1388"/>
<dbReference type="SUPFAM" id="SSF55811">
    <property type="entry name" value="Nudix"/>
    <property type="match status" value="1"/>
</dbReference>
<dbReference type="AlphaFoldDB" id="A0A7R6PY19"/>
<dbReference type="GO" id="GO:0047631">
    <property type="term" value="F:ADP-ribose diphosphatase activity"/>
    <property type="evidence" value="ECO:0007669"/>
    <property type="project" value="UniProtKB-EC"/>
</dbReference>
<dbReference type="EC" id="3.6.1.13" evidence="1"/>
<dbReference type="EMBL" id="AP017470">
    <property type="protein sequence ID" value="BBB32900.1"/>
    <property type="molecule type" value="Genomic_DNA"/>
</dbReference>
<evidence type="ECO:0000313" key="2">
    <source>
        <dbReference type="Proteomes" id="UP000595564"/>
    </source>
</evidence>